<keyword evidence="6" id="KW-1133">Transmembrane helix</keyword>
<dbReference type="InterPro" id="IPR029045">
    <property type="entry name" value="ClpP/crotonase-like_dom_sf"/>
</dbReference>
<evidence type="ECO:0000313" key="8">
    <source>
        <dbReference type="EMBL" id="ADZ91251.1"/>
    </source>
</evidence>
<organism evidence="8 9">
    <name type="scientific">Marinomonas mediterranea (strain ATCC 700492 / JCM 21426 / NBRC 103028 / MMB-1)</name>
    <dbReference type="NCBI Taxonomy" id="717774"/>
    <lineage>
        <taxon>Bacteria</taxon>
        <taxon>Pseudomonadati</taxon>
        <taxon>Pseudomonadota</taxon>
        <taxon>Gammaproteobacteria</taxon>
        <taxon>Oceanospirillales</taxon>
        <taxon>Oceanospirillaceae</taxon>
        <taxon>Marinomonas</taxon>
    </lineage>
</organism>
<evidence type="ECO:0000256" key="1">
    <source>
        <dbReference type="ARBA" id="ARBA00008683"/>
    </source>
</evidence>
<evidence type="ECO:0000256" key="4">
    <source>
        <dbReference type="ARBA" id="ARBA00022825"/>
    </source>
</evidence>
<feature type="compositionally biased region" description="Polar residues" evidence="5">
    <location>
        <begin position="14"/>
        <end position="31"/>
    </location>
</feature>
<dbReference type="EMBL" id="CP002583">
    <property type="protein sequence ID" value="ADZ91251.1"/>
    <property type="molecule type" value="Genomic_DNA"/>
</dbReference>
<dbReference type="InterPro" id="IPR001907">
    <property type="entry name" value="ClpP"/>
</dbReference>
<dbReference type="PANTHER" id="PTHR42987">
    <property type="entry name" value="PEPTIDASE S49"/>
    <property type="match status" value="1"/>
</dbReference>
<dbReference type="eggNOG" id="COG0616">
    <property type="taxonomic scope" value="Bacteria"/>
</dbReference>
<feature type="region of interest" description="Disordered" evidence="5">
    <location>
        <begin position="1"/>
        <end position="57"/>
    </location>
</feature>
<accession>F2K3A9</accession>
<dbReference type="KEGG" id="mme:Marme_2003"/>
<dbReference type="GO" id="GO:0004252">
    <property type="term" value="F:serine-type endopeptidase activity"/>
    <property type="evidence" value="ECO:0007669"/>
    <property type="project" value="InterPro"/>
</dbReference>
<evidence type="ECO:0000313" key="9">
    <source>
        <dbReference type="Proteomes" id="UP000001062"/>
    </source>
</evidence>
<keyword evidence="4" id="KW-0720">Serine protease</keyword>
<dbReference type="OrthoDB" id="9764363at2"/>
<evidence type="ECO:0000259" key="7">
    <source>
        <dbReference type="Pfam" id="PF01343"/>
    </source>
</evidence>
<comment type="similarity">
    <text evidence="1">Belongs to the peptidase S49 family.</text>
</comment>
<dbReference type="Gene3D" id="6.20.330.10">
    <property type="match status" value="1"/>
</dbReference>
<gene>
    <name evidence="8" type="ordered locus">Marme_2003</name>
</gene>
<dbReference type="GO" id="GO:0004176">
    <property type="term" value="F:ATP-dependent peptidase activity"/>
    <property type="evidence" value="ECO:0007669"/>
    <property type="project" value="InterPro"/>
</dbReference>
<dbReference type="InterPro" id="IPR002142">
    <property type="entry name" value="Peptidase_S49"/>
</dbReference>
<keyword evidence="6" id="KW-0812">Transmembrane</keyword>
<dbReference type="GO" id="GO:0006508">
    <property type="term" value="P:proteolysis"/>
    <property type="evidence" value="ECO:0007669"/>
    <property type="project" value="UniProtKB-KW"/>
</dbReference>
<sequence length="367" mass="40053">MSWNEEDDRKASNDMLSSEDASFSNKAQSNDMYVDVDQGTDAKADSTSKPKLTSSNNEDVASQTAVFELLKEALLENVVEKRRARRWKIFFRFVGLFLIVGIFVGWSASSVVEDAALTGDSVALIPMRGTIGAGLDIDADEYSLLIEDAYADARTKAVVIKMNSPGGSPVHSGILYDLLMSKRKSYPDIPLIVVVSDMAASGGYYIASAADEIYADKASLVGSIGVVSPGFDASGLLESIGVERRTFTAGEDKAFLDPFSPMTPSAAQKWQSVLDSTHKQFIEAVKKGRGDRLSLERDLFTGMVFTGEQAVSYGLIDGLDYTGHVLSSRFSNLTPVYYEPREEPWKEVAKELGISFATRLSTIFSMR</sequence>
<dbReference type="PANTHER" id="PTHR42987:SF8">
    <property type="entry name" value="PROTEINASE"/>
    <property type="match status" value="1"/>
</dbReference>
<keyword evidence="2" id="KW-0645">Protease</keyword>
<feature type="domain" description="Peptidase S49" evidence="7">
    <location>
        <begin position="188"/>
        <end position="324"/>
    </location>
</feature>
<dbReference type="AlphaFoldDB" id="F2K3A9"/>
<keyword evidence="6" id="KW-0472">Membrane</keyword>
<evidence type="ECO:0000256" key="5">
    <source>
        <dbReference type="SAM" id="MobiDB-lite"/>
    </source>
</evidence>
<dbReference type="SUPFAM" id="SSF52096">
    <property type="entry name" value="ClpP/crotonase"/>
    <property type="match status" value="1"/>
</dbReference>
<dbReference type="HOGENOM" id="CLU_046540_1_1_6"/>
<dbReference type="PRINTS" id="PR00127">
    <property type="entry name" value="CLPPROTEASEP"/>
</dbReference>
<evidence type="ECO:0000256" key="3">
    <source>
        <dbReference type="ARBA" id="ARBA00022801"/>
    </source>
</evidence>
<feature type="transmembrane region" description="Helical" evidence="6">
    <location>
        <begin position="89"/>
        <end position="108"/>
    </location>
</feature>
<keyword evidence="9" id="KW-1185">Reference proteome</keyword>
<keyword evidence="3" id="KW-0378">Hydrolase</keyword>
<dbReference type="Pfam" id="PF01343">
    <property type="entry name" value="Peptidase_S49"/>
    <property type="match status" value="1"/>
</dbReference>
<proteinExistence type="inferred from homology"/>
<protein>
    <submittedName>
        <fullName evidence="8">Peptidase S49</fullName>
    </submittedName>
</protein>
<dbReference type="Proteomes" id="UP000001062">
    <property type="component" value="Chromosome"/>
</dbReference>
<dbReference type="InterPro" id="IPR047272">
    <property type="entry name" value="S49_SppA_C"/>
</dbReference>
<dbReference type="RefSeq" id="WP_013661156.1">
    <property type="nucleotide sequence ID" value="NC_015276.1"/>
</dbReference>
<evidence type="ECO:0000256" key="6">
    <source>
        <dbReference type="SAM" id="Phobius"/>
    </source>
</evidence>
<dbReference type="Gene3D" id="3.90.226.10">
    <property type="entry name" value="2-enoyl-CoA Hydratase, Chain A, domain 1"/>
    <property type="match status" value="1"/>
</dbReference>
<reference evidence="8 9" key="1">
    <citation type="journal article" date="2012" name="Stand. Genomic Sci.">
        <title>Complete genome sequence of the melanogenic marine bacterium Marinomonas mediterranea type strain (MMB-1(T)).</title>
        <authorList>
            <person name="Lucas-Elio P."/>
            <person name="Goodwin L."/>
            <person name="Woyke T."/>
            <person name="Pitluck S."/>
            <person name="Nolan M."/>
            <person name="Kyrpides N.C."/>
            <person name="Detter J.C."/>
            <person name="Copeland A."/>
            <person name="Teshima H."/>
            <person name="Bruce D."/>
            <person name="Detter C."/>
            <person name="Tapia R."/>
            <person name="Han S."/>
            <person name="Land M.L."/>
            <person name="Ivanova N."/>
            <person name="Mikhailova N."/>
            <person name="Johnston A.W."/>
            <person name="Sanchez-Amat A."/>
        </authorList>
    </citation>
    <scope>NUCLEOTIDE SEQUENCE [LARGE SCALE GENOMIC DNA]</scope>
    <source>
        <strain evidence="9">ATCC 700492 / JCM 21426 / NBRC 103028 / MMB-1</strain>
    </source>
</reference>
<dbReference type="CDD" id="cd07023">
    <property type="entry name" value="S49_Sppa_N_C"/>
    <property type="match status" value="1"/>
</dbReference>
<name>F2K3A9_MARM1</name>
<evidence type="ECO:0000256" key="2">
    <source>
        <dbReference type="ARBA" id="ARBA00022670"/>
    </source>
</evidence>
<dbReference type="PATRIC" id="fig|717774.3.peg.2064"/>
<dbReference type="STRING" id="717774.Marme_2003"/>